<feature type="active site" description="Proton acceptor" evidence="5">
    <location>
        <position position="140"/>
    </location>
</feature>
<dbReference type="SUPFAM" id="SSF51161">
    <property type="entry name" value="Trimeric LpxA-like enzymes"/>
    <property type="match status" value="1"/>
</dbReference>
<dbReference type="PANTHER" id="PTHR43300:SF7">
    <property type="entry name" value="UDP-N-ACETYLBACILLOSAMINE N-ACETYLTRANSFERASE"/>
    <property type="match status" value="1"/>
</dbReference>
<dbReference type="InterPro" id="IPR020019">
    <property type="entry name" value="AcTrfase_PglD-like"/>
</dbReference>
<dbReference type="InterPro" id="IPR001451">
    <property type="entry name" value="Hexapep"/>
</dbReference>
<dbReference type="InterPro" id="IPR041561">
    <property type="entry name" value="PglD_N"/>
</dbReference>
<dbReference type="InterPro" id="IPR018357">
    <property type="entry name" value="Hexapep_transf_CS"/>
</dbReference>
<dbReference type="GO" id="GO:0016746">
    <property type="term" value="F:acyltransferase activity"/>
    <property type="evidence" value="ECO:0007669"/>
    <property type="project" value="UniProtKB-KW"/>
</dbReference>
<evidence type="ECO:0000256" key="2">
    <source>
        <dbReference type="ARBA" id="ARBA00022679"/>
    </source>
</evidence>
<keyword evidence="4" id="KW-0012">Acyltransferase</keyword>
<keyword evidence="3" id="KW-0677">Repeat</keyword>
<dbReference type="OrthoDB" id="9794407at2"/>
<dbReference type="InterPro" id="IPR011004">
    <property type="entry name" value="Trimer_LpxA-like_sf"/>
</dbReference>
<proteinExistence type="inferred from homology"/>
<dbReference type="CDD" id="cd03360">
    <property type="entry name" value="LbH_AT_putative"/>
    <property type="match status" value="1"/>
</dbReference>
<evidence type="ECO:0000256" key="1">
    <source>
        <dbReference type="ARBA" id="ARBA00007274"/>
    </source>
</evidence>
<evidence type="ECO:0000256" key="5">
    <source>
        <dbReference type="PIRSR" id="PIRSR620019-1"/>
    </source>
</evidence>
<dbReference type="Gene3D" id="3.40.50.20">
    <property type="match status" value="1"/>
</dbReference>
<dbReference type="EMBL" id="LUUJ01000049">
    <property type="protein sequence ID" value="OAI19371.1"/>
    <property type="molecule type" value="Genomic_DNA"/>
</dbReference>
<dbReference type="Proteomes" id="UP000077857">
    <property type="component" value="Unassembled WGS sequence"/>
</dbReference>
<organism evidence="8 9">
    <name type="scientific">Methylomonas koyamae</name>
    <dbReference type="NCBI Taxonomy" id="702114"/>
    <lineage>
        <taxon>Bacteria</taxon>
        <taxon>Pseudomonadati</taxon>
        <taxon>Pseudomonadota</taxon>
        <taxon>Gammaproteobacteria</taxon>
        <taxon>Methylococcales</taxon>
        <taxon>Methylococcaceae</taxon>
        <taxon>Methylomonas</taxon>
    </lineage>
</organism>
<dbReference type="Pfam" id="PF17836">
    <property type="entry name" value="PglD_N"/>
    <property type="match status" value="1"/>
</dbReference>
<dbReference type="PANTHER" id="PTHR43300">
    <property type="entry name" value="ACETYLTRANSFERASE"/>
    <property type="match status" value="1"/>
</dbReference>
<evidence type="ECO:0000259" key="7">
    <source>
        <dbReference type="Pfam" id="PF17836"/>
    </source>
</evidence>
<keyword evidence="2 8" id="KW-0808">Transferase</keyword>
<feature type="domain" description="PglD N-terminal" evidence="7">
    <location>
        <begin position="5"/>
        <end position="69"/>
    </location>
</feature>
<sequence>MRKPVVLLGSGGHAKVLLGMLQRCGYEIAGVTDPARVPGSEWLGCRILGGDEAVSGFDPDRVLLVNGMGSLPRDGGLRRKLFDDFTAAGYRFQSVLDPAAFVVDQVRLAAGVQVMAGAVIQVGVLIAENCIVNSGAIVDHECRIGRHVHIAPGAVLSGGVEIGDGAHIGTGAVVIQGIHIGSGSIVGAGSVVTKDIGAQQIVYPARSQIQDL</sequence>
<accession>A0A177NNA7</accession>
<feature type="binding site" evidence="6">
    <location>
        <position position="69"/>
    </location>
    <ligand>
        <name>substrate</name>
    </ligand>
</feature>
<evidence type="ECO:0000313" key="9">
    <source>
        <dbReference type="Proteomes" id="UP000077857"/>
    </source>
</evidence>
<dbReference type="AlphaFoldDB" id="A0A177NNA7"/>
<protein>
    <submittedName>
        <fullName evidence="8">Sugar acetyltransferase</fullName>
    </submittedName>
</protein>
<comment type="caution">
    <text evidence="8">The sequence shown here is derived from an EMBL/GenBank/DDBJ whole genome shotgun (WGS) entry which is preliminary data.</text>
</comment>
<dbReference type="NCBIfam" id="TIGR03570">
    <property type="entry name" value="NeuD_NnaD"/>
    <property type="match status" value="1"/>
</dbReference>
<reference evidence="8 9" key="1">
    <citation type="submission" date="2016-03" db="EMBL/GenBank/DDBJ databases">
        <authorList>
            <person name="Ploux O."/>
        </authorList>
    </citation>
    <scope>NUCLEOTIDE SEQUENCE [LARGE SCALE GENOMIC DNA]</scope>
    <source>
        <strain evidence="8 9">R-45378</strain>
    </source>
</reference>
<dbReference type="Gene3D" id="2.160.10.10">
    <property type="entry name" value="Hexapeptide repeat proteins"/>
    <property type="match status" value="1"/>
</dbReference>
<comment type="similarity">
    <text evidence="1">Belongs to the transferase hexapeptide repeat family.</text>
</comment>
<dbReference type="PROSITE" id="PS00101">
    <property type="entry name" value="HEXAPEP_TRANSFERASES"/>
    <property type="match status" value="1"/>
</dbReference>
<dbReference type="InterPro" id="IPR050179">
    <property type="entry name" value="Trans_hexapeptide_repeat"/>
</dbReference>
<dbReference type="RefSeq" id="WP_064039561.1">
    <property type="nucleotide sequence ID" value="NZ_CP133985.1"/>
</dbReference>
<name>A0A177NNA7_9GAMM</name>
<evidence type="ECO:0000313" key="8">
    <source>
        <dbReference type="EMBL" id="OAI19371.1"/>
    </source>
</evidence>
<feature type="site" description="Increases basicity of active site His" evidence="5">
    <location>
        <position position="141"/>
    </location>
</feature>
<evidence type="ECO:0000256" key="3">
    <source>
        <dbReference type="ARBA" id="ARBA00022737"/>
    </source>
</evidence>
<dbReference type="Pfam" id="PF00132">
    <property type="entry name" value="Hexapep"/>
    <property type="match status" value="2"/>
</dbReference>
<feature type="binding site" evidence="6">
    <location>
        <position position="149"/>
    </location>
    <ligand>
        <name>acetyl-CoA</name>
        <dbReference type="ChEBI" id="CHEBI:57288"/>
    </ligand>
</feature>
<evidence type="ECO:0000256" key="6">
    <source>
        <dbReference type="PIRSR" id="PIRSR620019-2"/>
    </source>
</evidence>
<evidence type="ECO:0000256" key="4">
    <source>
        <dbReference type="ARBA" id="ARBA00023315"/>
    </source>
</evidence>
<gene>
    <name evidence="8" type="ORF">A1507_07365</name>
</gene>